<evidence type="ECO:0000256" key="1">
    <source>
        <dbReference type="SAM" id="MobiDB-lite"/>
    </source>
</evidence>
<keyword evidence="3" id="KW-1185">Reference proteome</keyword>
<gene>
    <name evidence="2" type="ORF">PHSY_005559</name>
</gene>
<evidence type="ECO:0000313" key="3">
    <source>
        <dbReference type="Proteomes" id="UP000014071"/>
    </source>
</evidence>
<dbReference type="RefSeq" id="XP_012191558.1">
    <property type="nucleotide sequence ID" value="XM_012336168.1"/>
</dbReference>
<sequence>MIKRGSSVLLLLDEGSKEVSKFRWYGVAAMLGSSGSTSAKPFNVDLENDFKRLCVDASFEYWLPRSDLNWDSKMQTGLNWAFQLRPTPGEISRPEDSPHVQRPNQDKAG</sequence>
<dbReference type="Proteomes" id="UP000014071">
    <property type="component" value="Unassembled WGS sequence"/>
</dbReference>
<dbReference type="EMBL" id="DF238814">
    <property type="protein sequence ID" value="GAC97971.1"/>
    <property type="molecule type" value="Genomic_DNA"/>
</dbReference>
<accession>R9P9C6</accession>
<dbReference type="HOGENOM" id="CLU_2185129_0_0_1"/>
<reference evidence="3" key="1">
    <citation type="journal article" date="2013" name="Genome Announc.">
        <title>Draft genome sequence of the basidiomycetous yeast-like fungus Pseudozyma hubeiensis SY62, which produces an abundant amount of the biosurfactant mannosylerythritol lipids.</title>
        <authorList>
            <person name="Konishi M."/>
            <person name="Hatada Y."/>
            <person name="Horiuchi J."/>
        </authorList>
    </citation>
    <scope>NUCLEOTIDE SEQUENCE [LARGE SCALE GENOMIC DNA]</scope>
    <source>
        <strain evidence="3">SY62</strain>
    </source>
</reference>
<proteinExistence type="predicted"/>
<name>R9P9C6_PSEHS</name>
<feature type="compositionally biased region" description="Basic and acidic residues" evidence="1">
    <location>
        <begin position="92"/>
        <end position="109"/>
    </location>
</feature>
<organism evidence="2 3">
    <name type="scientific">Pseudozyma hubeiensis (strain SY62)</name>
    <name type="common">Yeast</name>
    <dbReference type="NCBI Taxonomy" id="1305764"/>
    <lineage>
        <taxon>Eukaryota</taxon>
        <taxon>Fungi</taxon>
        <taxon>Dikarya</taxon>
        <taxon>Basidiomycota</taxon>
        <taxon>Ustilaginomycotina</taxon>
        <taxon>Ustilaginomycetes</taxon>
        <taxon>Ustilaginales</taxon>
        <taxon>Ustilaginaceae</taxon>
        <taxon>Pseudozyma</taxon>
    </lineage>
</organism>
<dbReference type="AlphaFoldDB" id="R9P9C6"/>
<evidence type="ECO:0000313" key="2">
    <source>
        <dbReference type="EMBL" id="GAC97971.1"/>
    </source>
</evidence>
<protein>
    <submittedName>
        <fullName evidence="2">Aureobasidin A resistance protein</fullName>
    </submittedName>
</protein>
<dbReference type="GeneID" id="24110837"/>
<feature type="region of interest" description="Disordered" evidence="1">
    <location>
        <begin position="85"/>
        <end position="109"/>
    </location>
</feature>